<name>A0ABT1F042_9PROT</name>
<evidence type="ECO:0000256" key="2">
    <source>
        <dbReference type="ARBA" id="ARBA00022475"/>
    </source>
</evidence>
<evidence type="ECO:0000313" key="7">
    <source>
        <dbReference type="EMBL" id="MCP1257144.1"/>
    </source>
</evidence>
<evidence type="ECO:0000256" key="6">
    <source>
        <dbReference type="SAM" id="Phobius"/>
    </source>
</evidence>
<gene>
    <name evidence="7" type="ORF">NKW50_00895</name>
</gene>
<reference evidence="7 8" key="1">
    <citation type="submission" date="2022-06" db="EMBL/GenBank/DDBJ databases">
        <title>Acetobacer genomes from food samples.</title>
        <authorList>
            <person name="Sombolestani A."/>
        </authorList>
    </citation>
    <scope>NUCLEOTIDE SEQUENCE [LARGE SCALE GENOMIC DNA]</scope>
    <source>
        <strain evidence="7 8">R-83285</strain>
    </source>
</reference>
<evidence type="ECO:0000313" key="8">
    <source>
        <dbReference type="Proteomes" id="UP001523528"/>
    </source>
</evidence>
<feature type="transmembrane region" description="Helical" evidence="6">
    <location>
        <begin position="296"/>
        <end position="322"/>
    </location>
</feature>
<evidence type="ECO:0000256" key="5">
    <source>
        <dbReference type="ARBA" id="ARBA00023136"/>
    </source>
</evidence>
<keyword evidence="5 6" id="KW-0472">Membrane</keyword>
<keyword evidence="3 6" id="KW-0812">Transmembrane</keyword>
<dbReference type="PANTHER" id="PTHR39087:SF2">
    <property type="entry name" value="UPF0104 MEMBRANE PROTEIN MJ1595"/>
    <property type="match status" value="1"/>
</dbReference>
<dbReference type="InterPro" id="IPR022791">
    <property type="entry name" value="L-PG_synthase/AglD"/>
</dbReference>
<feature type="transmembrane region" description="Helical" evidence="6">
    <location>
        <begin position="125"/>
        <end position="145"/>
    </location>
</feature>
<dbReference type="NCBIfam" id="TIGR00374">
    <property type="entry name" value="flippase-like domain"/>
    <property type="match status" value="1"/>
</dbReference>
<proteinExistence type="predicted"/>
<dbReference type="Pfam" id="PF03706">
    <property type="entry name" value="LPG_synthase_TM"/>
    <property type="match status" value="1"/>
</dbReference>
<dbReference type="EMBL" id="JAMYZZ010000001">
    <property type="protein sequence ID" value="MCP1257144.1"/>
    <property type="molecule type" value="Genomic_DNA"/>
</dbReference>
<feature type="transmembrane region" description="Helical" evidence="6">
    <location>
        <begin position="12"/>
        <end position="33"/>
    </location>
</feature>
<keyword evidence="2" id="KW-1003">Cell membrane</keyword>
<comment type="caution">
    <text evidence="7">The sequence shown here is derived from an EMBL/GenBank/DDBJ whole genome shotgun (WGS) entry which is preliminary data.</text>
</comment>
<sequence>MLYKKCIKFSIGLIASVFFVYLVLRSVSIQSLFTALDHINLSWFLWSPLCLLGAYVFRIKRSQIMLASLNPDLSFGRSAVPYMVSVAANNVLPLRAGDALRAVNFSSWLNIPTVSILAVMMVERLMDLLVIIAALGLALFLFHPRSDSGDILLHGSSTFLMLLAIAIIVLLLFPAVMRIPTEWCLKELARIVPTLVGKLRPHTDKLFGTLVLMAHRPRMTLLFGYTGISWFLEACTFFVVAHSIPEIANPAAGWLAMPVGTLSTVLPSSPGYVGTFHYFVTIAAKSLGNTTDASTAFAILIHLVLWLPVTLCGALCFVYWIIKRNTVPAASSSSAR</sequence>
<protein>
    <submittedName>
        <fullName evidence="7">Flippase-like domain-containing protein</fullName>
    </submittedName>
</protein>
<dbReference type="RefSeq" id="WP_165990512.1">
    <property type="nucleotide sequence ID" value="NZ_JAMYZY010000001.1"/>
</dbReference>
<feature type="transmembrane region" description="Helical" evidence="6">
    <location>
        <begin position="264"/>
        <end position="284"/>
    </location>
</feature>
<dbReference type="Proteomes" id="UP001523528">
    <property type="component" value="Unassembled WGS sequence"/>
</dbReference>
<keyword evidence="4 6" id="KW-1133">Transmembrane helix</keyword>
<feature type="transmembrane region" description="Helical" evidence="6">
    <location>
        <begin position="222"/>
        <end position="244"/>
    </location>
</feature>
<accession>A0ABT1F042</accession>
<feature type="transmembrane region" description="Helical" evidence="6">
    <location>
        <begin position="39"/>
        <end position="57"/>
    </location>
</feature>
<keyword evidence="8" id="KW-1185">Reference proteome</keyword>
<dbReference type="PANTHER" id="PTHR39087">
    <property type="entry name" value="UPF0104 MEMBRANE PROTEIN MJ1595"/>
    <property type="match status" value="1"/>
</dbReference>
<evidence type="ECO:0000256" key="1">
    <source>
        <dbReference type="ARBA" id="ARBA00004651"/>
    </source>
</evidence>
<feature type="transmembrane region" description="Helical" evidence="6">
    <location>
        <begin position="151"/>
        <end position="173"/>
    </location>
</feature>
<comment type="subcellular location">
    <subcellularLocation>
        <location evidence="1">Cell membrane</location>
        <topology evidence="1">Multi-pass membrane protein</topology>
    </subcellularLocation>
</comment>
<evidence type="ECO:0000256" key="4">
    <source>
        <dbReference type="ARBA" id="ARBA00022989"/>
    </source>
</evidence>
<evidence type="ECO:0000256" key="3">
    <source>
        <dbReference type="ARBA" id="ARBA00022692"/>
    </source>
</evidence>
<organism evidence="7 8">
    <name type="scientific">Acetobacter lambici</name>
    <dbReference type="NCBI Taxonomy" id="1332824"/>
    <lineage>
        <taxon>Bacteria</taxon>
        <taxon>Pseudomonadati</taxon>
        <taxon>Pseudomonadota</taxon>
        <taxon>Alphaproteobacteria</taxon>
        <taxon>Acetobacterales</taxon>
        <taxon>Acetobacteraceae</taxon>
        <taxon>Acetobacter</taxon>
    </lineage>
</organism>